<accession>A0A1D8KJB6</accession>
<name>A0A1D8KJB6_9CAUD</name>
<protein>
    <submittedName>
        <fullName evidence="1">Uncharacterized protein</fullName>
    </submittedName>
</protein>
<evidence type="ECO:0000313" key="1">
    <source>
        <dbReference type="EMBL" id="AOV58740.1"/>
    </source>
</evidence>
<reference evidence="1 2" key="1">
    <citation type="journal article" date="2016" name="Virology">
        <title>The genomic content and context of auxiliary metabolic genes in marine cyanomyoviruses.</title>
        <authorList>
            <person name="Crummett L.T."/>
            <person name="Puxty R.J."/>
            <person name="Weihe C."/>
            <person name="Marston M.F."/>
            <person name="Martiny J.B."/>
        </authorList>
    </citation>
    <scope>NUCLEOTIDE SEQUENCE [LARGE SCALE GENOMIC DNA]</scope>
    <source>
        <strain evidence="1">0808SB25</strain>
    </source>
</reference>
<dbReference type="EMBL" id="KU686197">
    <property type="protein sequence ID" value="AOV58740.1"/>
    <property type="molecule type" value="Genomic_DNA"/>
</dbReference>
<sequence>MPTYPVIHKETGETKELSMTMTEYSKWREENPEWDKDWQAGCAAAQEVGEWKHKMSKTHPGWNDIMTRASKVRGSTIEW</sequence>
<organism evidence="1 2">
    <name type="scientific">Synechococcus phage S-CAM3</name>
    <dbReference type="NCBI Taxonomy" id="1883366"/>
    <lineage>
        <taxon>Viruses</taxon>
        <taxon>Duplodnaviria</taxon>
        <taxon>Heunggongvirae</taxon>
        <taxon>Uroviricota</taxon>
        <taxon>Caudoviricetes</taxon>
        <taxon>Pantevenvirales</taxon>
        <taxon>Kyanoviridae</taxon>
        <taxon>Charybdisvirus</taxon>
        <taxon>Charybdisvirus scam3</taxon>
    </lineage>
</organism>
<dbReference type="Proteomes" id="UP000240920">
    <property type="component" value="Segment"/>
</dbReference>
<evidence type="ECO:0000313" key="2">
    <source>
        <dbReference type="Proteomes" id="UP000240920"/>
    </source>
</evidence>
<gene>
    <name evidence="1" type="ORF">S250808_235</name>
</gene>
<proteinExistence type="predicted"/>